<evidence type="ECO:0000259" key="1">
    <source>
        <dbReference type="Pfam" id="PF03819"/>
    </source>
</evidence>
<dbReference type="GO" id="GO:0047693">
    <property type="term" value="F:ATP diphosphatase activity"/>
    <property type="evidence" value="ECO:0007669"/>
    <property type="project" value="UniProtKB-EC"/>
</dbReference>
<evidence type="ECO:0000313" key="2">
    <source>
        <dbReference type="EMBL" id="MET3694352.1"/>
    </source>
</evidence>
<organism evidence="2 3">
    <name type="scientific">Methylobacterium goesingense</name>
    <dbReference type="NCBI Taxonomy" id="243690"/>
    <lineage>
        <taxon>Bacteria</taxon>
        <taxon>Pseudomonadati</taxon>
        <taxon>Pseudomonadota</taxon>
        <taxon>Alphaproteobacteria</taxon>
        <taxon>Hyphomicrobiales</taxon>
        <taxon>Methylobacteriaceae</taxon>
        <taxon>Methylobacterium</taxon>
    </lineage>
</organism>
<dbReference type="Proteomes" id="UP001549145">
    <property type="component" value="Unassembled WGS sequence"/>
</dbReference>
<dbReference type="Gene3D" id="1.10.287.1080">
    <property type="entry name" value="MazG-like"/>
    <property type="match status" value="2"/>
</dbReference>
<dbReference type="InterPro" id="IPR004518">
    <property type="entry name" value="MazG-like_dom"/>
</dbReference>
<dbReference type="SUPFAM" id="SSF101386">
    <property type="entry name" value="all-alpha NTP pyrophosphatases"/>
    <property type="match status" value="2"/>
</dbReference>
<protein>
    <submittedName>
        <fullName evidence="2">ATP diphosphatase</fullName>
        <ecNumber evidence="2">3.6.1.8</ecNumber>
    </submittedName>
</protein>
<evidence type="ECO:0000313" key="3">
    <source>
        <dbReference type="Proteomes" id="UP001549145"/>
    </source>
</evidence>
<keyword evidence="3" id="KW-1185">Reference proteome</keyword>
<sequence>MRIEDLLALMAQLRDPETGCAWDVAQDFASIAPYTVEEAYEVADAIARGDAEDLRDELGDLLLQVVFHARIAEEAGLFAFPDVVRAVMEKMVRRHPHVFAPDGALLPAGSPRRDPEAVAAQWAAIKAEERRAKPPREPGPLAGIPLPLPALTRAEKLSARAATYGFDWTDPAQVVLKVREEIDEVADAMTHGTRAAVAEELGDLLFSVANLARHLGIDPEYSLKKGNMKFERRFNAMAAVLEARGTGLADSDLDAMEAAWVAVKVSEKG</sequence>
<dbReference type="InterPro" id="IPR048011">
    <property type="entry name" value="NTP-PPase_MazG-like_C"/>
</dbReference>
<accession>A0ABV2L926</accession>
<dbReference type="PANTHER" id="PTHR30522">
    <property type="entry name" value="NUCLEOSIDE TRIPHOSPHATE PYROPHOSPHOHYDROLASE"/>
    <property type="match status" value="1"/>
</dbReference>
<dbReference type="CDD" id="cd11529">
    <property type="entry name" value="NTP-PPase_MazG_Cterm"/>
    <property type="match status" value="1"/>
</dbReference>
<comment type="caution">
    <text evidence="2">The sequence shown here is derived from an EMBL/GenBank/DDBJ whole genome shotgun (WGS) entry which is preliminary data.</text>
</comment>
<feature type="domain" description="NTP pyrophosphohydrolase MazG-like" evidence="1">
    <location>
        <begin position="174"/>
        <end position="233"/>
    </location>
</feature>
<dbReference type="EMBL" id="JBEPMM010000014">
    <property type="protein sequence ID" value="MET3694352.1"/>
    <property type="molecule type" value="Genomic_DNA"/>
</dbReference>
<dbReference type="PANTHER" id="PTHR30522:SF0">
    <property type="entry name" value="NUCLEOSIDE TRIPHOSPHATE PYROPHOSPHOHYDROLASE"/>
    <property type="match status" value="1"/>
</dbReference>
<dbReference type="InterPro" id="IPR011551">
    <property type="entry name" value="NTP_PyrPHydrolase_MazG"/>
</dbReference>
<proteinExistence type="predicted"/>
<name>A0ABV2L926_9HYPH</name>
<feature type="domain" description="NTP pyrophosphohydrolase MazG-like" evidence="1">
    <location>
        <begin position="26"/>
        <end position="99"/>
    </location>
</feature>
<keyword evidence="2" id="KW-0378">Hydrolase</keyword>
<dbReference type="Pfam" id="PF03819">
    <property type="entry name" value="MazG"/>
    <property type="match status" value="2"/>
</dbReference>
<dbReference type="InterPro" id="IPR048015">
    <property type="entry name" value="NTP-PPase_MazG-like_N"/>
</dbReference>
<dbReference type="NCBIfam" id="TIGR00444">
    <property type="entry name" value="mazG"/>
    <property type="match status" value="1"/>
</dbReference>
<dbReference type="CDD" id="cd11528">
    <property type="entry name" value="NTP-PPase_MazG_Nterm"/>
    <property type="match status" value="1"/>
</dbReference>
<dbReference type="NCBIfam" id="NF007113">
    <property type="entry name" value="PRK09562.1"/>
    <property type="match status" value="1"/>
</dbReference>
<gene>
    <name evidence="2" type="ORF">ABID43_003914</name>
</gene>
<dbReference type="EC" id="3.6.1.8" evidence="2"/>
<reference evidence="2 3" key="1">
    <citation type="submission" date="2024-06" db="EMBL/GenBank/DDBJ databases">
        <title>Genomic Encyclopedia of Type Strains, Phase IV (KMG-IV): sequencing the most valuable type-strain genomes for metagenomic binning, comparative biology and taxonomic classification.</title>
        <authorList>
            <person name="Goeker M."/>
        </authorList>
    </citation>
    <scope>NUCLEOTIDE SEQUENCE [LARGE SCALE GENOMIC DNA]</scope>
    <source>
        <strain evidence="2 3">DSM 21331</strain>
    </source>
</reference>